<organism evidence="1 2">
    <name type="scientific">Caenispirillum bisanense</name>
    <dbReference type="NCBI Taxonomy" id="414052"/>
    <lineage>
        <taxon>Bacteria</taxon>
        <taxon>Pseudomonadati</taxon>
        <taxon>Pseudomonadota</taxon>
        <taxon>Alphaproteobacteria</taxon>
        <taxon>Rhodospirillales</taxon>
        <taxon>Novispirillaceae</taxon>
        <taxon>Caenispirillum</taxon>
    </lineage>
</organism>
<dbReference type="RefSeq" id="WP_097277600.1">
    <property type="nucleotide sequence ID" value="NZ_OCNJ01000001.1"/>
</dbReference>
<protein>
    <submittedName>
        <fullName evidence="1">Uncharacterized protein</fullName>
    </submittedName>
</protein>
<dbReference type="EMBL" id="OCNJ01000001">
    <property type="protein sequence ID" value="SOD90967.1"/>
    <property type="molecule type" value="Genomic_DNA"/>
</dbReference>
<name>A0A286G5Z0_9PROT</name>
<gene>
    <name evidence="1" type="ORF">SAMN05421508_101742</name>
</gene>
<keyword evidence="2" id="KW-1185">Reference proteome</keyword>
<proteinExistence type="predicted"/>
<sequence>MASIMRMPDVASRLLMLAVMVRSLPGRPQFEAFAAAALREVPGVAEARVHGQTVLERPALARGWTRYDLVSGCETFGFVDLRIADAGLFAPHTGDVQNVLNLLAHELERRATLACLEEAHEALARRHEDLERRIGDRDEPPPMLRQSVR</sequence>
<evidence type="ECO:0000313" key="1">
    <source>
        <dbReference type="EMBL" id="SOD90967.1"/>
    </source>
</evidence>
<dbReference type="AlphaFoldDB" id="A0A286G5Z0"/>
<dbReference type="Proteomes" id="UP000219621">
    <property type="component" value="Unassembled WGS sequence"/>
</dbReference>
<dbReference type="OrthoDB" id="9936912at2"/>
<reference evidence="1 2" key="1">
    <citation type="submission" date="2017-09" db="EMBL/GenBank/DDBJ databases">
        <authorList>
            <person name="Ehlers B."/>
            <person name="Leendertz F.H."/>
        </authorList>
    </citation>
    <scope>NUCLEOTIDE SEQUENCE [LARGE SCALE GENOMIC DNA]</scope>
    <source>
        <strain evidence="1 2">USBA 140</strain>
    </source>
</reference>
<evidence type="ECO:0000313" key="2">
    <source>
        <dbReference type="Proteomes" id="UP000219621"/>
    </source>
</evidence>
<accession>A0A286G5Z0</accession>